<dbReference type="KEGG" id="psco:LY89DRAFT_778315"/>
<dbReference type="GeneID" id="28831924"/>
<dbReference type="OrthoDB" id="3541236at2759"/>
<reference evidence="1 2" key="1">
    <citation type="submission" date="2015-10" db="EMBL/GenBank/DDBJ databases">
        <title>Full genome of DAOMC 229536 Phialocephala scopiformis, a fungal endophyte of spruce producing the potent anti-insectan compound rugulosin.</title>
        <authorList>
            <consortium name="DOE Joint Genome Institute"/>
            <person name="Walker A.K."/>
            <person name="Frasz S.L."/>
            <person name="Seifert K.A."/>
            <person name="Miller J.D."/>
            <person name="Mondo S.J."/>
            <person name="Labutti K."/>
            <person name="Lipzen A."/>
            <person name="Dockter R."/>
            <person name="Kennedy M."/>
            <person name="Grigoriev I.V."/>
            <person name="Spatafora J.W."/>
        </authorList>
    </citation>
    <scope>NUCLEOTIDE SEQUENCE [LARGE SCALE GENOMIC DNA]</scope>
    <source>
        <strain evidence="1 2">CBS 120377</strain>
    </source>
</reference>
<organism evidence="1 2">
    <name type="scientific">Mollisia scopiformis</name>
    <name type="common">Conifer needle endophyte fungus</name>
    <name type="synonym">Phialocephala scopiformis</name>
    <dbReference type="NCBI Taxonomy" id="149040"/>
    <lineage>
        <taxon>Eukaryota</taxon>
        <taxon>Fungi</taxon>
        <taxon>Dikarya</taxon>
        <taxon>Ascomycota</taxon>
        <taxon>Pezizomycotina</taxon>
        <taxon>Leotiomycetes</taxon>
        <taxon>Helotiales</taxon>
        <taxon>Mollisiaceae</taxon>
        <taxon>Mollisia</taxon>
    </lineage>
</organism>
<dbReference type="EMBL" id="KQ947407">
    <property type="protein sequence ID" value="KUJ21967.1"/>
    <property type="molecule type" value="Genomic_DNA"/>
</dbReference>
<evidence type="ECO:0000313" key="1">
    <source>
        <dbReference type="EMBL" id="KUJ21967.1"/>
    </source>
</evidence>
<gene>
    <name evidence="1" type="ORF">LY89DRAFT_778315</name>
</gene>
<accession>A0A194XQF3</accession>
<evidence type="ECO:0000313" key="2">
    <source>
        <dbReference type="Proteomes" id="UP000070700"/>
    </source>
</evidence>
<protein>
    <submittedName>
        <fullName evidence="1">Uncharacterized protein</fullName>
    </submittedName>
</protein>
<dbReference type="RefSeq" id="XP_018076322.1">
    <property type="nucleotide sequence ID" value="XM_018222198.1"/>
</dbReference>
<name>A0A194XQF3_MOLSC</name>
<proteinExistence type="predicted"/>
<dbReference type="Proteomes" id="UP000070700">
    <property type="component" value="Unassembled WGS sequence"/>
</dbReference>
<keyword evidence="2" id="KW-1185">Reference proteome</keyword>
<dbReference type="InParanoid" id="A0A194XQF3"/>
<sequence>MLMQACREAREIGQKMQMPFYSYHADQWFLTAPKCRSYINIDIDTIWLHRTLVMPDHVHFYRGPQSVSTERDDVSWDLEGAKCQPQFRFNCLAMDADIWEDPVVDIRRNEHVGSTDVLRMANSPRELYIVVARPRVFSSSKIVFVKPSLLPHEICAPDRAQYRTGMYPPDNLVHPDHTYTWEKAARRLETLLTQFKDKRAKDRKTEIEENGWTLDELDNWVDFVDLSNLEIPKVRYVEAVEYTHDWA</sequence>
<dbReference type="AlphaFoldDB" id="A0A194XQF3"/>